<reference evidence="6" key="2">
    <citation type="journal article" date="2022" name="Syst. Appl. Microbiol.">
        <title>Physiological and genomic characterisation of Luteimonas fraxinea sp. nov., a bacterial species associated with trees tolerant to ash dieback.</title>
        <authorList>
            <person name="Ulrich K."/>
            <person name="Becker R."/>
            <person name="Behrendt U."/>
            <person name="Kube M."/>
            <person name="Schneck V."/>
            <person name="Ulrich A."/>
        </authorList>
    </citation>
    <scope>NUCLEOTIDE SEQUENCE</scope>
    <source>
        <strain evidence="6">A1P009</strain>
    </source>
</reference>
<keyword evidence="1" id="KW-0547">Nucleotide-binding</keyword>
<evidence type="ECO:0000256" key="3">
    <source>
        <dbReference type="ARBA" id="ARBA00022917"/>
    </source>
</evidence>
<dbReference type="InterPro" id="IPR004160">
    <property type="entry name" value="Transl_elong_EFTu/EF1A_C"/>
</dbReference>
<dbReference type="Gene3D" id="2.40.30.10">
    <property type="entry name" value="Translation factors"/>
    <property type="match status" value="1"/>
</dbReference>
<reference evidence="6" key="1">
    <citation type="submission" date="2021-12" db="EMBL/GenBank/DDBJ databases">
        <authorList>
            <person name="Ulrich A."/>
        </authorList>
    </citation>
    <scope>NUCLEOTIDE SEQUENCE</scope>
    <source>
        <strain evidence="6">A1P009</strain>
    </source>
</reference>
<dbReference type="EMBL" id="JAJQKU010000002">
    <property type="protein sequence ID" value="MCD9096820.1"/>
    <property type="molecule type" value="Genomic_DNA"/>
</dbReference>
<dbReference type="Proteomes" id="UP001430360">
    <property type="component" value="Unassembled WGS sequence"/>
</dbReference>
<evidence type="ECO:0000313" key="7">
    <source>
        <dbReference type="Proteomes" id="UP001430360"/>
    </source>
</evidence>
<protein>
    <recommendedName>
        <fullName evidence="5">Translation elongation factor EFTu/EF1A C-terminal domain-containing protein</fullName>
    </recommendedName>
</protein>
<evidence type="ECO:0000256" key="4">
    <source>
        <dbReference type="ARBA" id="ARBA00023134"/>
    </source>
</evidence>
<keyword evidence="3" id="KW-0648">Protein biosynthesis</keyword>
<dbReference type="Pfam" id="PF03143">
    <property type="entry name" value="GTP_EFTU_D3"/>
    <property type="match status" value="1"/>
</dbReference>
<feature type="domain" description="Translation elongation factor EFTu/EF1A C-terminal" evidence="5">
    <location>
        <begin position="3"/>
        <end position="95"/>
    </location>
</feature>
<keyword evidence="4" id="KW-0342">GTP-binding</keyword>
<comment type="caution">
    <text evidence="6">The sequence shown here is derived from an EMBL/GenBank/DDBJ whole genome shotgun (WGS) entry which is preliminary data.</text>
</comment>
<accession>A0ABS8UE76</accession>
<gene>
    <name evidence="6" type="ORF">LTT95_07670</name>
</gene>
<dbReference type="SUPFAM" id="SSF50465">
    <property type="entry name" value="EF-Tu/eEF-1alpha/eIF2-gamma C-terminal domain"/>
    <property type="match status" value="1"/>
</dbReference>
<name>A0ABS8UE76_9GAMM</name>
<evidence type="ECO:0000259" key="5">
    <source>
        <dbReference type="Pfam" id="PF03143"/>
    </source>
</evidence>
<evidence type="ECO:0000256" key="2">
    <source>
        <dbReference type="ARBA" id="ARBA00022768"/>
    </source>
</evidence>
<sequence length="99" mass="10416">MRTDIRACVHLRAQSEGGRRSAVFDHYRPSVRFIGNDGEVVATPLCALRFDTEGAIEPGSTVVAHLKCEAPVALEDGSAFVLVEGGRNVGGGTVVVPPV</sequence>
<proteinExistence type="predicted"/>
<organism evidence="6 7">
    <name type="scientific">Luteimonas fraxinea</name>
    <dbReference type="NCBI Taxonomy" id="2901869"/>
    <lineage>
        <taxon>Bacteria</taxon>
        <taxon>Pseudomonadati</taxon>
        <taxon>Pseudomonadota</taxon>
        <taxon>Gammaproteobacteria</taxon>
        <taxon>Lysobacterales</taxon>
        <taxon>Lysobacteraceae</taxon>
        <taxon>Luteimonas</taxon>
    </lineage>
</organism>
<evidence type="ECO:0000256" key="1">
    <source>
        <dbReference type="ARBA" id="ARBA00022741"/>
    </source>
</evidence>
<keyword evidence="2" id="KW-0251">Elongation factor</keyword>
<dbReference type="RefSeq" id="WP_232135732.1">
    <property type="nucleotide sequence ID" value="NZ_CP089507.1"/>
</dbReference>
<dbReference type="InterPro" id="IPR009001">
    <property type="entry name" value="Transl_elong_EF1A/Init_IF2_C"/>
</dbReference>
<evidence type="ECO:0000313" key="6">
    <source>
        <dbReference type="EMBL" id="MCD9096820.1"/>
    </source>
</evidence>
<keyword evidence="7" id="KW-1185">Reference proteome</keyword>